<dbReference type="PANTHER" id="PTHR30629">
    <property type="entry name" value="PROPHAGE INTEGRASE"/>
    <property type="match status" value="1"/>
</dbReference>
<evidence type="ECO:0000256" key="4">
    <source>
        <dbReference type="ARBA" id="ARBA00023172"/>
    </source>
</evidence>
<keyword evidence="10" id="KW-1185">Reference proteome</keyword>
<dbReference type="InterPro" id="IPR038488">
    <property type="entry name" value="Integrase_DNA-bd_sf"/>
</dbReference>
<dbReference type="GO" id="GO:0015074">
    <property type="term" value="P:DNA integration"/>
    <property type="evidence" value="ECO:0007669"/>
    <property type="project" value="UniProtKB-KW"/>
</dbReference>
<accession>A0A2Z2H360</accession>
<feature type="domain" description="Core-binding (CB)" evidence="8">
    <location>
        <begin position="115"/>
        <end position="196"/>
    </location>
</feature>
<dbReference type="Gene3D" id="1.10.150.130">
    <property type="match status" value="1"/>
</dbReference>
<dbReference type="PROSITE" id="PS51900">
    <property type="entry name" value="CB"/>
    <property type="match status" value="1"/>
</dbReference>
<feature type="domain" description="Tyr recombinase" evidence="7">
    <location>
        <begin position="219"/>
        <end position="396"/>
    </location>
</feature>
<feature type="compositionally biased region" description="Basic and acidic residues" evidence="6">
    <location>
        <begin position="23"/>
        <end position="32"/>
    </location>
</feature>
<dbReference type="InterPro" id="IPR011010">
    <property type="entry name" value="DNA_brk_join_enz"/>
</dbReference>
<dbReference type="InterPro" id="IPR013762">
    <property type="entry name" value="Integrase-like_cat_sf"/>
</dbReference>
<keyword evidence="4" id="KW-0233">DNA recombination</keyword>
<proteinExistence type="inferred from homology"/>
<evidence type="ECO:0000256" key="6">
    <source>
        <dbReference type="SAM" id="MobiDB-lite"/>
    </source>
</evidence>
<feature type="region of interest" description="Disordered" evidence="6">
    <location>
        <begin position="1"/>
        <end position="32"/>
    </location>
</feature>
<gene>
    <name evidence="9" type="ORF">B9G99_00335</name>
</gene>
<dbReference type="Pfam" id="PF13356">
    <property type="entry name" value="Arm-DNA-bind_3"/>
    <property type="match status" value="1"/>
</dbReference>
<dbReference type="Pfam" id="PF22022">
    <property type="entry name" value="Phage_int_M"/>
    <property type="match status" value="1"/>
</dbReference>
<dbReference type="InterPro" id="IPR050808">
    <property type="entry name" value="Phage_Integrase"/>
</dbReference>
<dbReference type="PANTHER" id="PTHR30629:SF2">
    <property type="entry name" value="PROPHAGE INTEGRASE INTS-RELATED"/>
    <property type="match status" value="1"/>
</dbReference>
<dbReference type="InterPro" id="IPR002104">
    <property type="entry name" value="Integrase_catalytic"/>
</dbReference>
<dbReference type="KEGG" id="kus:B9G99_00335"/>
<dbReference type="Gene3D" id="1.10.443.10">
    <property type="entry name" value="Intergrase catalytic core"/>
    <property type="match status" value="1"/>
</dbReference>
<evidence type="ECO:0000256" key="3">
    <source>
        <dbReference type="ARBA" id="ARBA00023125"/>
    </source>
</evidence>
<dbReference type="GO" id="GO:0003677">
    <property type="term" value="F:DNA binding"/>
    <property type="evidence" value="ECO:0007669"/>
    <property type="project" value="UniProtKB-UniRule"/>
</dbReference>
<dbReference type="InterPro" id="IPR010998">
    <property type="entry name" value="Integrase_recombinase_N"/>
</dbReference>
<dbReference type="CDD" id="cd00801">
    <property type="entry name" value="INT_P4_C"/>
    <property type="match status" value="1"/>
</dbReference>
<dbReference type="GO" id="GO:0006310">
    <property type="term" value="P:DNA recombination"/>
    <property type="evidence" value="ECO:0007669"/>
    <property type="project" value="UniProtKB-KW"/>
</dbReference>
<evidence type="ECO:0000313" key="9">
    <source>
        <dbReference type="EMBL" id="ARS51538.1"/>
    </source>
</evidence>
<keyword evidence="2" id="KW-0229">DNA integration</keyword>
<evidence type="ECO:0000256" key="5">
    <source>
        <dbReference type="PROSITE-ProRule" id="PRU01248"/>
    </source>
</evidence>
<evidence type="ECO:0000256" key="2">
    <source>
        <dbReference type="ARBA" id="ARBA00022908"/>
    </source>
</evidence>
<dbReference type="EMBL" id="CP021323">
    <property type="protein sequence ID" value="ARS51538.1"/>
    <property type="molecule type" value="Genomic_DNA"/>
</dbReference>
<dbReference type="Proteomes" id="UP000250025">
    <property type="component" value="Chromosome"/>
</dbReference>
<evidence type="ECO:0008006" key="11">
    <source>
        <dbReference type="Google" id="ProtNLM"/>
    </source>
</evidence>
<evidence type="ECO:0000259" key="8">
    <source>
        <dbReference type="PROSITE" id="PS51900"/>
    </source>
</evidence>
<dbReference type="SUPFAM" id="SSF56349">
    <property type="entry name" value="DNA breaking-rejoining enzymes"/>
    <property type="match status" value="1"/>
</dbReference>
<evidence type="ECO:0000313" key="10">
    <source>
        <dbReference type="Proteomes" id="UP000250025"/>
    </source>
</evidence>
<dbReference type="Gene3D" id="3.30.160.390">
    <property type="entry name" value="Integrase, DNA-binding domain"/>
    <property type="match status" value="1"/>
</dbReference>
<comment type="similarity">
    <text evidence="1">Belongs to the 'phage' integrase family.</text>
</comment>
<dbReference type="InterPro" id="IPR025166">
    <property type="entry name" value="Integrase_DNA_bind_dom"/>
</dbReference>
<evidence type="ECO:0000259" key="7">
    <source>
        <dbReference type="PROSITE" id="PS51898"/>
    </source>
</evidence>
<protein>
    <recommendedName>
        <fullName evidence="11">Integrase</fullName>
    </recommendedName>
</protein>
<organism evidence="9 10">
    <name type="scientific">Kushneria konosiri</name>
    <dbReference type="NCBI Taxonomy" id="698828"/>
    <lineage>
        <taxon>Bacteria</taxon>
        <taxon>Pseudomonadati</taxon>
        <taxon>Pseudomonadota</taxon>
        <taxon>Gammaproteobacteria</taxon>
        <taxon>Oceanospirillales</taxon>
        <taxon>Halomonadaceae</taxon>
        <taxon>Kushneria</taxon>
    </lineage>
</organism>
<dbReference type="InterPro" id="IPR044068">
    <property type="entry name" value="CB"/>
</dbReference>
<dbReference type="InterPro" id="IPR053876">
    <property type="entry name" value="Phage_int_M"/>
</dbReference>
<dbReference type="AlphaFoldDB" id="A0A2Z2H360"/>
<sequence length="420" mass="47801">MLGKSDLPSPTRSFYPAMPISDTKARQAKPKDKAYRLADDNGLYLDVQPSGRKSWRVRYFVDGKEGIYTIGQYPGVGLKEARAGRDWAKHHAANGVHPKKAKEKERAAERREQVNTFGVLAEEWYRHESGRWSAYYARQVRKGFDNDILPALGDRPIKEITPADILELITGIADRGAPSVATLVRQWIGAVYGHAINTLRVESDPTQALRRTVRRVPTKHSTSLTPARLADLSRDIDNSKCYRLTQIAMQVLMLTMLRTGEMRQGLWQEIDWERKEWRVPKEKMKRRIPHVVPLSDQVMALLTDLHGYTGGRDIMFPNNRRPNEFMTNTTINTSLVRMGWGGEFSGHGFRATASTLLNQHGWRGDLIEKQLAHSPGDKVRAAYNHADYLDDRRRMLQWWADYIDGLKHDAGQVPSAPIPA</sequence>
<dbReference type="Pfam" id="PF00589">
    <property type="entry name" value="Phage_integrase"/>
    <property type="match status" value="1"/>
</dbReference>
<evidence type="ECO:0000256" key="1">
    <source>
        <dbReference type="ARBA" id="ARBA00008857"/>
    </source>
</evidence>
<dbReference type="PROSITE" id="PS51898">
    <property type="entry name" value="TYR_RECOMBINASE"/>
    <property type="match status" value="1"/>
</dbReference>
<keyword evidence="3 5" id="KW-0238">DNA-binding</keyword>
<reference evidence="9 10" key="1">
    <citation type="journal article" date="2017" name="Int. J. Syst. Evol. Microbiol.">
        <title>Kushneria konosiri sp. nov., isolated from the Korean salt-fermented seafood Daemi-jeot.</title>
        <authorList>
            <person name="Yun J.H."/>
            <person name="Park S.K."/>
            <person name="Lee J.Y."/>
            <person name="Jung M.J."/>
            <person name="Bae J.W."/>
        </authorList>
    </citation>
    <scope>NUCLEOTIDE SEQUENCE [LARGE SCALE GENOMIC DNA]</scope>
    <source>
        <strain evidence="9 10">X49</strain>
    </source>
</reference>
<name>A0A2Z2H360_9GAMM</name>